<organism evidence="1 2">
    <name type="scientific">Helicobacter cinaedi</name>
    <dbReference type="NCBI Taxonomy" id="213"/>
    <lineage>
        <taxon>Bacteria</taxon>
        <taxon>Pseudomonadati</taxon>
        <taxon>Campylobacterota</taxon>
        <taxon>Epsilonproteobacteria</taxon>
        <taxon>Campylobacterales</taxon>
        <taxon>Helicobacteraceae</taxon>
        <taxon>Helicobacter</taxon>
    </lineage>
</organism>
<dbReference type="EMBL" id="UGHZ01000002">
    <property type="protein sequence ID" value="STP13365.1"/>
    <property type="molecule type" value="Genomic_DNA"/>
</dbReference>
<sequence>MSDLKEQLNTQYNTQAKAILQENTDSLKAQNTQDLKALLHTIKAQNNTILESAKATLKAELESLTQSFLQQWGLDNLPHLQESLLDSLKQALTPQLQQDIQTALLSLTQDFFKNLNISDSINYENILLDYTALSQALQSSQKLNTTLENHAYNKTQEYLNNHAKSLITQALKEQAPSIFREALKLDEIIKMRYETALRLASVQILGINELIQGIHSAISKDYYKPQLPNPNSIKNNVLVAK</sequence>
<proteinExistence type="predicted"/>
<evidence type="ECO:0000313" key="1">
    <source>
        <dbReference type="EMBL" id="STP13365.1"/>
    </source>
</evidence>
<protein>
    <submittedName>
        <fullName evidence="1">Uncharacterized protein</fullName>
    </submittedName>
</protein>
<gene>
    <name evidence="1" type="ORF">NCTC12221_01438</name>
</gene>
<accession>A0A377JVE6</accession>
<reference evidence="1 2" key="1">
    <citation type="submission" date="2018-06" db="EMBL/GenBank/DDBJ databases">
        <authorList>
            <consortium name="Pathogen Informatics"/>
            <person name="Doyle S."/>
        </authorList>
    </citation>
    <scope>NUCLEOTIDE SEQUENCE [LARGE SCALE GENOMIC DNA]</scope>
    <source>
        <strain evidence="1 2">NCTC12221</strain>
    </source>
</reference>
<name>A0A377JVE6_9HELI</name>
<dbReference type="RefSeq" id="WP_115026581.1">
    <property type="nucleotide sequence ID" value="NZ_UGHZ01000002.1"/>
</dbReference>
<dbReference type="Proteomes" id="UP000255335">
    <property type="component" value="Unassembled WGS sequence"/>
</dbReference>
<dbReference type="AlphaFoldDB" id="A0A377JVE6"/>
<evidence type="ECO:0000313" key="2">
    <source>
        <dbReference type="Proteomes" id="UP000255335"/>
    </source>
</evidence>